<feature type="compositionally biased region" description="Polar residues" evidence="1">
    <location>
        <begin position="361"/>
        <end position="370"/>
    </location>
</feature>
<dbReference type="Proteomes" id="UP000836402">
    <property type="component" value="Unassembled WGS sequence"/>
</dbReference>
<feature type="compositionally biased region" description="Polar residues" evidence="1">
    <location>
        <begin position="245"/>
        <end position="283"/>
    </location>
</feature>
<feature type="compositionally biased region" description="Basic and acidic residues" evidence="1">
    <location>
        <begin position="373"/>
        <end position="392"/>
    </location>
</feature>
<keyword evidence="6" id="KW-1185">Reference proteome</keyword>
<protein>
    <submittedName>
        <fullName evidence="4">Uncharacterized protein</fullName>
    </submittedName>
</protein>
<dbReference type="EMBL" id="CAJHJG010005257">
    <property type="protein sequence ID" value="CAD6948749.1"/>
    <property type="molecule type" value="Genomic_DNA"/>
</dbReference>
<feature type="compositionally biased region" description="Polar residues" evidence="1">
    <location>
        <begin position="417"/>
        <end position="431"/>
    </location>
</feature>
<reference evidence="4" key="1">
    <citation type="submission" date="2016-04" db="EMBL/GenBank/DDBJ databases">
        <authorList>
            <person name="Nguyen H.D."/>
            <person name="Kesanakurti P."/>
            <person name="Cullis J."/>
            <person name="Levesque C.A."/>
            <person name="Hambleton S."/>
        </authorList>
    </citation>
    <scope>NUCLEOTIDE SEQUENCE</scope>
    <source>
        <strain evidence="4">DAOMC 238032</strain>
    </source>
</reference>
<comment type="caution">
    <text evidence="4">The sequence shown here is derived from an EMBL/GenBank/DDBJ whole genome shotgun (WGS) entry which is preliminary data.</text>
</comment>
<evidence type="ECO:0000313" key="6">
    <source>
        <dbReference type="Proteomes" id="UP000836402"/>
    </source>
</evidence>
<dbReference type="Proteomes" id="UP000077671">
    <property type="component" value="Unassembled WGS sequence"/>
</dbReference>
<dbReference type="EMBL" id="LWDD02000466">
    <property type="protein sequence ID" value="KAE8260513.1"/>
    <property type="molecule type" value="Genomic_DNA"/>
</dbReference>
<evidence type="ECO:0000256" key="2">
    <source>
        <dbReference type="SAM" id="Phobius"/>
    </source>
</evidence>
<evidence type="ECO:0000313" key="3">
    <source>
        <dbReference type="EMBL" id="CAD6948749.1"/>
    </source>
</evidence>
<keyword evidence="2" id="KW-1133">Transmembrane helix</keyword>
<reference evidence="4" key="2">
    <citation type="journal article" date="2019" name="IMA Fungus">
        <title>Genome sequencing and comparison of five Tilletia species to identify candidate genes for the detection of regulated species infecting wheat.</title>
        <authorList>
            <person name="Nguyen H.D.T."/>
            <person name="Sultana T."/>
            <person name="Kesanakurti P."/>
            <person name="Hambleton S."/>
        </authorList>
    </citation>
    <scope>NUCLEOTIDE SEQUENCE</scope>
    <source>
        <strain evidence="4">DAOMC 238032</strain>
    </source>
</reference>
<feature type="compositionally biased region" description="Basic and acidic residues" evidence="1">
    <location>
        <begin position="74"/>
        <end position="84"/>
    </location>
</feature>
<feature type="compositionally biased region" description="Polar residues" evidence="1">
    <location>
        <begin position="690"/>
        <end position="701"/>
    </location>
</feature>
<feature type="transmembrane region" description="Helical" evidence="2">
    <location>
        <begin position="1145"/>
        <end position="1164"/>
    </location>
</feature>
<keyword evidence="2" id="KW-0472">Membrane</keyword>
<sequence length="1257" mass="133505">MASAESQQAETQAGSIGDALQRPPLSLHRVSSKHLGSGSGAGLWLSTGHSPSDQAVSHKAEHSSDNEGGSDTDNPARVRFHDSAKPQAVSPTAATPTSGGSKLYHFPATLARGLRFLTADNSEGTGAEKADPVAKLQEHNLLRMSSKEELEQSVDLDLSFDFFSTAERPLPPVDGQRPVLAPLDLQSAFTPLPSSKHAEESNDKSEKTVASTPSTPGRSSPGRGMSATNWKARAAKQPPAPLDLSATNPAKLSSDSTSMDIIRHSSSTDVARTGSIRTMNSLDSGRLPGTGESEPRTSTSESMSFVSHQSNQSRSSRGSRAPPSLPPSVPLPPIPDSSSSARGSLASNRGNSTLKPIENIINYSGDSQEFSGDEYREELRDSESEKLDENGKRTSGGSNYSGESGESFKTAGVGSMAHSSTDNLSGSASQHSTLPPLPPVPSVIWRQRQQRIERQVAAAATTRASAVPAAFAIDSVVMDKSALPLAAPAPPSESPRLSFGFQSPTPETLKRWSSIPSQLAALVVGASGPIQPVVPPMPIRSNSSVSPQKDALSPQSNARLSIVTTPTTDASSPFSPLFSDPGTAVSVGTTMSRTSTQQSTGVHKSGAALPSTLERSGSIVEEDSMDRTMTQLVVSALTPVAAGPQKRGSVNTAQWIKDQSSQPVSLERESQARDSTASSVHLGANHTRHNSNQTGGVITSDSEIEGDMERAKKRRLPMHISTSSESSHAGASSSALHLPKADLPSGPWPQSPLLLTSDPNRASREYALSQTSRPSMTLRAHRSTQLTSMFGLGLGLDLGLSGDLQAPKDARLSLGASTHSGSVRDSILRKAASDSGLAKPNSPHTELDMTIFADQGPEPTVVNLHSAMHAGDKSEGNLPNRRSRLLDMLHSDAKSGRADASTAVAVDNFRGSRPDEKKPRALSVANTPSTLPMLSPRPISSPYMGRLGIDISAASSVEAFACNVTPPMPSISFAEREPAMVKRAGERKSDGQFIGSSWMNKAQNVPLRLSYRIATASWMPNHVFKHDLAEPSSRPVKEKQSPLPTPIAIFEPTSEGGSNQRASMASAISNTESRMRRRRSTMTTTWSPVSDPSATLRSEPRVMASIKGKPRRTKAVFGNAAYNSPARTPATTNMLPNGTLLSKSLFFAGFCGMPWLWLIGGWWVEFEGLLVTDVMVKTAASADVTADTDSDTDSTSDSDSSGESTIQQQVQYYDVLVRKDWNGLEQYVRYNRVASVVGAVFILLAFILAIWGAAVFW</sequence>
<feature type="compositionally biased region" description="Polar residues" evidence="1">
    <location>
        <begin position="654"/>
        <end position="664"/>
    </location>
</feature>
<feature type="region of interest" description="Disordered" evidence="1">
    <location>
        <begin position="654"/>
        <end position="704"/>
    </location>
</feature>
<evidence type="ECO:0000256" key="1">
    <source>
        <dbReference type="SAM" id="MobiDB-lite"/>
    </source>
</evidence>
<feature type="region of interest" description="Disordered" evidence="1">
    <location>
        <begin position="166"/>
        <end position="439"/>
    </location>
</feature>
<reference evidence="3" key="3">
    <citation type="submission" date="2020-10" db="EMBL/GenBank/DDBJ databases">
        <authorList>
            <person name="Sedaghatjoo S."/>
        </authorList>
    </citation>
    <scope>NUCLEOTIDE SEQUENCE</scope>
    <source>
        <strain evidence="3">AZH3</strain>
    </source>
</reference>
<evidence type="ECO:0000313" key="5">
    <source>
        <dbReference type="Proteomes" id="UP000077671"/>
    </source>
</evidence>
<accession>A0A177UB90</accession>
<proteinExistence type="predicted"/>
<dbReference type="AlphaFoldDB" id="A0A177UB90"/>
<feature type="region of interest" description="Disordered" evidence="1">
    <location>
        <begin position="716"/>
        <end position="758"/>
    </location>
</feature>
<feature type="compositionally biased region" description="Low complexity" evidence="1">
    <location>
        <begin position="1"/>
        <end position="13"/>
    </location>
</feature>
<gene>
    <name evidence="4" type="ORF">A4X03_0g3805</name>
    <name evidence="3" type="ORF">JKIAZH3_G9557</name>
</gene>
<name>A0A177UB90_9BASI</name>
<feature type="region of interest" description="Disordered" evidence="1">
    <location>
        <begin position="1068"/>
        <end position="1097"/>
    </location>
</feature>
<feature type="compositionally biased region" description="Low complexity" evidence="1">
    <location>
        <begin position="336"/>
        <end position="350"/>
    </location>
</feature>
<keyword evidence="2" id="KW-0812">Transmembrane</keyword>
<feature type="transmembrane region" description="Helical" evidence="2">
    <location>
        <begin position="1233"/>
        <end position="1256"/>
    </location>
</feature>
<feature type="compositionally biased region" description="Polar residues" evidence="1">
    <location>
        <begin position="89"/>
        <end position="100"/>
    </location>
</feature>
<feature type="compositionally biased region" description="Low complexity" evidence="1">
    <location>
        <begin position="395"/>
        <end position="407"/>
    </location>
</feature>
<feature type="compositionally biased region" description="Pro residues" evidence="1">
    <location>
        <begin position="323"/>
        <end position="335"/>
    </location>
</feature>
<feature type="compositionally biased region" description="Low complexity" evidence="1">
    <location>
        <begin position="721"/>
        <end position="735"/>
    </location>
</feature>
<feature type="compositionally biased region" description="Low complexity" evidence="1">
    <location>
        <begin position="304"/>
        <end position="322"/>
    </location>
</feature>
<feature type="compositionally biased region" description="Low complexity" evidence="1">
    <location>
        <begin position="211"/>
        <end position="224"/>
    </location>
</feature>
<organism evidence="4 5">
    <name type="scientific">Tilletia caries</name>
    <name type="common">wheat bunt fungus</name>
    <dbReference type="NCBI Taxonomy" id="13290"/>
    <lineage>
        <taxon>Eukaryota</taxon>
        <taxon>Fungi</taxon>
        <taxon>Dikarya</taxon>
        <taxon>Basidiomycota</taxon>
        <taxon>Ustilaginomycotina</taxon>
        <taxon>Exobasidiomycetes</taxon>
        <taxon>Tilletiales</taxon>
        <taxon>Tilletiaceae</taxon>
        <taxon>Tilletia</taxon>
    </lineage>
</organism>
<feature type="compositionally biased region" description="Acidic residues" evidence="1">
    <location>
        <begin position="1186"/>
        <end position="1196"/>
    </location>
</feature>
<feature type="region of interest" description="Disordered" evidence="1">
    <location>
        <begin position="1"/>
        <end position="104"/>
    </location>
</feature>
<feature type="compositionally biased region" description="Basic and acidic residues" evidence="1">
    <location>
        <begin position="196"/>
        <end position="207"/>
    </location>
</feature>
<evidence type="ECO:0000313" key="4">
    <source>
        <dbReference type="EMBL" id="KAE8260513.1"/>
    </source>
</evidence>
<feature type="compositionally biased region" description="Basic and acidic residues" evidence="1">
    <location>
        <begin position="56"/>
        <end position="65"/>
    </location>
</feature>
<feature type="compositionally biased region" description="Polar residues" evidence="1">
    <location>
        <begin position="1086"/>
        <end position="1096"/>
    </location>
</feature>
<feature type="region of interest" description="Disordered" evidence="1">
    <location>
        <begin position="1185"/>
        <end position="1206"/>
    </location>
</feature>